<feature type="region of interest" description="Disordered" evidence="1">
    <location>
        <begin position="13"/>
        <end position="167"/>
    </location>
</feature>
<feature type="non-terminal residue" evidence="2">
    <location>
        <position position="262"/>
    </location>
</feature>
<reference evidence="3" key="1">
    <citation type="journal article" date="2005" name="Nature">
        <title>The map-based sequence of the rice genome.</title>
        <authorList>
            <consortium name="International rice genome sequencing project (IRGSP)"/>
            <person name="Matsumoto T."/>
            <person name="Wu J."/>
            <person name="Kanamori H."/>
            <person name="Katayose Y."/>
            <person name="Fujisawa M."/>
            <person name="Namiki N."/>
            <person name="Mizuno H."/>
            <person name="Yamamoto K."/>
            <person name="Antonio B.A."/>
            <person name="Baba T."/>
            <person name="Sakata K."/>
            <person name="Nagamura Y."/>
            <person name="Aoki H."/>
            <person name="Arikawa K."/>
            <person name="Arita K."/>
            <person name="Bito T."/>
            <person name="Chiden Y."/>
            <person name="Fujitsuka N."/>
            <person name="Fukunaka R."/>
            <person name="Hamada M."/>
            <person name="Harada C."/>
            <person name="Hayashi A."/>
            <person name="Hijishita S."/>
            <person name="Honda M."/>
            <person name="Hosokawa S."/>
            <person name="Ichikawa Y."/>
            <person name="Idonuma A."/>
            <person name="Iijima M."/>
            <person name="Ikeda M."/>
            <person name="Ikeno M."/>
            <person name="Ito K."/>
            <person name="Ito S."/>
            <person name="Ito T."/>
            <person name="Ito Y."/>
            <person name="Ito Y."/>
            <person name="Iwabuchi A."/>
            <person name="Kamiya K."/>
            <person name="Karasawa W."/>
            <person name="Kurita K."/>
            <person name="Katagiri S."/>
            <person name="Kikuta A."/>
            <person name="Kobayashi H."/>
            <person name="Kobayashi N."/>
            <person name="Machita K."/>
            <person name="Maehara T."/>
            <person name="Masukawa M."/>
            <person name="Mizubayashi T."/>
            <person name="Mukai Y."/>
            <person name="Nagasaki H."/>
            <person name="Nagata Y."/>
            <person name="Naito S."/>
            <person name="Nakashima M."/>
            <person name="Nakama Y."/>
            <person name="Nakamichi Y."/>
            <person name="Nakamura M."/>
            <person name="Meguro A."/>
            <person name="Negishi M."/>
            <person name="Ohta I."/>
            <person name="Ohta T."/>
            <person name="Okamoto M."/>
            <person name="Ono N."/>
            <person name="Saji S."/>
            <person name="Sakaguchi M."/>
            <person name="Sakai K."/>
            <person name="Shibata M."/>
            <person name="Shimokawa T."/>
            <person name="Song J."/>
            <person name="Takazaki Y."/>
            <person name="Terasawa K."/>
            <person name="Tsugane M."/>
            <person name="Tsuji K."/>
            <person name="Ueda S."/>
            <person name="Waki K."/>
            <person name="Yamagata H."/>
            <person name="Yamamoto M."/>
            <person name="Yamamoto S."/>
            <person name="Yamane H."/>
            <person name="Yoshiki S."/>
            <person name="Yoshihara R."/>
            <person name="Yukawa K."/>
            <person name="Zhong H."/>
            <person name="Yano M."/>
            <person name="Yuan Q."/>
            <person name="Ouyang S."/>
            <person name="Liu J."/>
            <person name="Jones K.M."/>
            <person name="Gansberger K."/>
            <person name="Moffat K."/>
            <person name="Hill J."/>
            <person name="Bera J."/>
            <person name="Fadrosh D."/>
            <person name="Jin S."/>
            <person name="Johri S."/>
            <person name="Kim M."/>
            <person name="Overton L."/>
            <person name="Reardon M."/>
            <person name="Tsitrin T."/>
            <person name="Vuong H."/>
            <person name="Weaver B."/>
            <person name="Ciecko A."/>
            <person name="Tallon L."/>
            <person name="Jackson J."/>
            <person name="Pai G."/>
            <person name="Aken S.V."/>
            <person name="Utterback T."/>
            <person name="Reidmuller S."/>
            <person name="Feldblyum T."/>
            <person name="Hsiao J."/>
            <person name="Zismann V."/>
            <person name="Iobst S."/>
            <person name="de Vazeille A.R."/>
            <person name="Buell C.R."/>
            <person name="Ying K."/>
            <person name="Li Y."/>
            <person name="Lu T."/>
            <person name="Huang Y."/>
            <person name="Zhao Q."/>
            <person name="Feng Q."/>
            <person name="Zhang L."/>
            <person name="Zhu J."/>
            <person name="Weng Q."/>
            <person name="Mu J."/>
            <person name="Lu Y."/>
            <person name="Fan D."/>
            <person name="Liu Y."/>
            <person name="Guan J."/>
            <person name="Zhang Y."/>
            <person name="Yu S."/>
            <person name="Liu X."/>
            <person name="Zhang Y."/>
            <person name="Hong G."/>
            <person name="Han B."/>
            <person name="Choisne N."/>
            <person name="Demange N."/>
            <person name="Orjeda G."/>
            <person name="Samain S."/>
            <person name="Cattolico L."/>
            <person name="Pelletier E."/>
            <person name="Couloux A."/>
            <person name="Segurens B."/>
            <person name="Wincker P."/>
            <person name="D'Hont A."/>
            <person name="Scarpelli C."/>
            <person name="Weissenbach J."/>
            <person name="Salanoubat M."/>
            <person name="Quetier F."/>
            <person name="Yu Y."/>
            <person name="Kim H.R."/>
            <person name="Rambo T."/>
            <person name="Currie J."/>
            <person name="Collura K."/>
            <person name="Luo M."/>
            <person name="Yang T."/>
            <person name="Ammiraju J.S.S."/>
            <person name="Engler F."/>
            <person name="Soderlund C."/>
            <person name="Wing R.A."/>
            <person name="Palmer L.E."/>
            <person name="de la Bastide M."/>
            <person name="Spiegel L."/>
            <person name="Nascimento L."/>
            <person name="Zutavern T."/>
            <person name="O'Shaughnessy A."/>
            <person name="Dike S."/>
            <person name="Dedhia N."/>
            <person name="Preston R."/>
            <person name="Balija V."/>
            <person name="McCombie W.R."/>
            <person name="Chow T."/>
            <person name="Chen H."/>
            <person name="Chung M."/>
            <person name="Chen C."/>
            <person name="Shaw J."/>
            <person name="Wu H."/>
            <person name="Hsiao K."/>
            <person name="Chao Y."/>
            <person name="Chu M."/>
            <person name="Cheng C."/>
            <person name="Hour A."/>
            <person name="Lee P."/>
            <person name="Lin S."/>
            <person name="Lin Y."/>
            <person name="Liou J."/>
            <person name="Liu S."/>
            <person name="Hsing Y."/>
            <person name="Raghuvanshi S."/>
            <person name="Mohanty A."/>
            <person name="Bharti A.K."/>
            <person name="Gaur A."/>
            <person name="Gupta V."/>
            <person name="Kumar D."/>
            <person name="Ravi V."/>
            <person name="Vij S."/>
            <person name="Kapur A."/>
            <person name="Khurana P."/>
            <person name="Khurana P."/>
            <person name="Khurana J.P."/>
            <person name="Tyagi A.K."/>
            <person name="Gaikwad K."/>
            <person name="Singh A."/>
            <person name="Dalal V."/>
            <person name="Srivastava S."/>
            <person name="Dixit A."/>
            <person name="Pal A.K."/>
            <person name="Ghazi I.A."/>
            <person name="Yadav M."/>
            <person name="Pandit A."/>
            <person name="Bhargava A."/>
            <person name="Sureshbabu K."/>
            <person name="Batra K."/>
            <person name="Sharma T.R."/>
            <person name="Mohapatra T."/>
            <person name="Singh N.K."/>
            <person name="Messing J."/>
            <person name="Nelson A.B."/>
            <person name="Fuks G."/>
            <person name="Kavchok S."/>
            <person name="Keizer G."/>
            <person name="Linton E."/>
            <person name="Llaca V."/>
            <person name="Song R."/>
            <person name="Tanyolac B."/>
            <person name="Young S."/>
            <person name="Ho-Il K."/>
            <person name="Hahn J.H."/>
            <person name="Sangsakoo G."/>
            <person name="Vanavichit A."/>
            <person name="de Mattos Luiz.A.T."/>
            <person name="Zimmer P.D."/>
            <person name="Malone G."/>
            <person name="Dellagostin O."/>
            <person name="de Oliveira A.C."/>
            <person name="Bevan M."/>
            <person name="Bancroft I."/>
            <person name="Minx P."/>
            <person name="Cordum H."/>
            <person name="Wilson R."/>
            <person name="Cheng Z."/>
            <person name="Jin W."/>
            <person name="Jiang J."/>
            <person name="Leong S.A."/>
            <person name="Iwama H."/>
            <person name="Gojobori T."/>
            <person name="Itoh T."/>
            <person name="Niimura Y."/>
            <person name="Fujii Y."/>
            <person name="Habara T."/>
            <person name="Sakai H."/>
            <person name="Sato Y."/>
            <person name="Wilson G."/>
            <person name="Kumar K."/>
            <person name="McCouch S."/>
            <person name="Juretic N."/>
            <person name="Hoen D."/>
            <person name="Wright S."/>
            <person name="Bruskiewich R."/>
            <person name="Bureau T."/>
            <person name="Miyao A."/>
            <person name="Hirochika H."/>
            <person name="Nishikawa T."/>
            <person name="Kadowaki K."/>
            <person name="Sugiura M."/>
            <person name="Burr B."/>
            <person name="Sasaki T."/>
        </authorList>
    </citation>
    <scope>NUCLEOTIDE SEQUENCE [LARGE SCALE GENOMIC DNA]</scope>
    <source>
        <strain evidence="3">cv. Nipponbare</strain>
    </source>
</reference>
<reference evidence="2 3" key="3">
    <citation type="journal article" date="2013" name="Rice">
        <title>Improvement of the Oryza sativa Nipponbare reference genome using next generation sequence and optical map data.</title>
        <authorList>
            <person name="Kawahara Y."/>
            <person name="de la Bastide M."/>
            <person name="Hamilton J.P."/>
            <person name="Kanamori H."/>
            <person name="McCombie W.R."/>
            <person name="Ouyang S."/>
            <person name="Schwartz D.C."/>
            <person name="Tanaka T."/>
            <person name="Wu J."/>
            <person name="Zhou S."/>
            <person name="Childs K.L."/>
            <person name="Davidson R.M."/>
            <person name="Lin H."/>
            <person name="Quesada-Ocampo L."/>
            <person name="Vaillancourt B."/>
            <person name="Sakai H."/>
            <person name="Lee S.S."/>
            <person name="Kim J."/>
            <person name="Numa H."/>
            <person name="Itoh T."/>
            <person name="Buell C.R."/>
            <person name="Matsumoto T."/>
        </authorList>
    </citation>
    <scope>NUCLEOTIDE SEQUENCE [LARGE SCALE GENOMIC DNA]</scope>
    <source>
        <strain evidence="3">cv. Nipponbare</strain>
    </source>
</reference>
<feature type="compositionally biased region" description="Basic and acidic residues" evidence="1">
    <location>
        <begin position="243"/>
        <end position="254"/>
    </location>
</feature>
<dbReference type="Gramene" id="Os06t0641932-00">
    <property type="protein sequence ID" value="Os06t0641932-00"/>
    <property type="gene ID" value="Os06g0641932"/>
</dbReference>
<reference evidence="2 3" key="2">
    <citation type="journal article" date="2013" name="Plant Cell Physiol.">
        <title>Rice Annotation Project Database (RAP-DB): an integrative and interactive database for rice genomics.</title>
        <authorList>
            <person name="Sakai H."/>
            <person name="Lee S.S."/>
            <person name="Tanaka T."/>
            <person name="Numa H."/>
            <person name="Kim J."/>
            <person name="Kawahara Y."/>
            <person name="Wakimoto H."/>
            <person name="Yang C.C."/>
            <person name="Iwamoto M."/>
            <person name="Abe T."/>
            <person name="Yamada Y."/>
            <person name="Muto A."/>
            <person name="Inokuchi H."/>
            <person name="Ikemura T."/>
            <person name="Matsumoto T."/>
            <person name="Sasaki T."/>
            <person name="Itoh T."/>
        </authorList>
    </citation>
    <scope>NUCLEOTIDE SEQUENCE [LARGE SCALE GENOMIC DNA]</scope>
    <source>
        <strain evidence="3">cv. Nipponbare</strain>
    </source>
</reference>
<protein>
    <submittedName>
        <fullName evidence="2">Os06g0641932 protein</fullName>
    </submittedName>
</protein>
<accession>A0A0P0WZD1</accession>
<evidence type="ECO:0000256" key="1">
    <source>
        <dbReference type="SAM" id="MobiDB-lite"/>
    </source>
</evidence>
<keyword evidence="3" id="KW-1185">Reference proteome</keyword>
<dbReference type="AlphaFoldDB" id="A0A0P0WZD1"/>
<feature type="compositionally biased region" description="Basic and acidic residues" evidence="1">
    <location>
        <begin position="67"/>
        <end position="88"/>
    </location>
</feature>
<dbReference type="InParanoid" id="A0A0P0WZD1"/>
<name>A0A0P0WZD1_ORYSJ</name>
<gene>
    <name evidence="2" type="ordered locus">Os06g0641932</name>
    <name evidence="2" type="ORF">OSNPB_060641932</name>
</gene>
<dbReference type="EMBL" id="AP014962">
    <property type="protein sequence ID" value="BAS98815.1"/>
    <property type="molecule type" value="Genomic_DNA"/>
</dbReference>
<feature type="compositionally biased region" description="Basic and acidic residues" evidence="1">
    <location>
        <begin position="156"/>
        <end position="167"/>
    </location>
</feature>
<dbReference type="Proteomes" id="UP000059680">
    <property type="component" value="Chromosome 6"/>
</dbReference>
<feature type="region of interest" description="Disordered" evidence="1">
    <location>
        <begin position="219"/>
        <end position="262"/>
    </location>
</feature>
<evidence type="ECO:0000313" key="3">
    <source>
        <dbReference type="Proteomes" id="UP000059680"/>
    </source>
</evidence>
<evidence type="ECO:0000313" key="2">
    <source>
        <dbReference type="EMBL" id="BAS98815.1"/>
    </source>
</evidence>
<sequence length="262" mass="29447">MLLDDGLHELHHLLPLPPHAARNSADEHGQPRRREEVRQARAGEQLDPSLHQPEERLPVLEPAASDDGAHRRVGDARRYHPAQVDDTRRRRRPFRRRRRHGEEEAPDLLLADGSEGQHAAGAEELEGADLPELPPPVAVGREDDALASLRQGQPRRPGDGARREGEVVRLRDLARRVRRRGHHDGELAEAEQHERAVARGEVTQLVVVRELSGEEVVEVADHRERPRPRRRPPCAGKTPVACRTDEVGHGKDDQGSEEEQVD</sequence>
<organism evidence="2 3">
    <name type="scientific">Oryza sativa subsp. japonica</name>
    <name type="common">Rice</name>
    <dbReference type="NCBI Taxonomy" id="39947"/>
    <lineage>
        <taxon>Eukaryota</taxon>
        <taxon>Viridiplantae</taxon>
        <taxon>Streptophyta</taxon>
        <taxon>Embryophyta</taxon>
        <taxon>Tracheophyta</taxon>
        <taxon>Spermatophyta</taxon>
        <taxon>Magnoliopsida</taxon>
        <taxon>Liliopsida</taxon>
        <taxon>Poales</taxon>
        <taxon>Poaceae</taxon>
        <taxon>BOP clade</taxon>
        <taxon>Oryzoideae</taxon>
        <taxon>Oryzeae</taxon>
        <taxon>Oryzinae</taxon>
        <taxon>Oryza</taxon>
        <taxon>Oryza sativa</taxon>
    </lineage>
</organism>
<dbReference type="FunCoup" id="A0A0P0WZD1">
    <property type="interactions" value="11"/>
</dbReference>
<feature type="compositionally biased region" description="Basic residues" evidence="1">
    <location>
        <begin position="89"/>
        <end position="99"/>
    </location>
</feature>
<feature type="compositionally biased region" description="Basic and acidic residues" evidence="1">
    <location>
        <begin position="24"/>
        <end position="41"/>
    </location>
</feature>
<dbReference type="PaxDb" id="39947-A0A0P0WZD1"/>
<proteinExistence type="predicted"/>